<feature type="region of interest" description="Disordered" evidence="1">
    <location>
        <begin position="166"/>
        <end position="199"/>
    </location>
</feature>
<dbReference type="Pfam" id="PF01381">
    <property type="entry name" value="HTH_3"/>
    <property type="match status" value="1"/>
</dbReference>
<dbReference type="SMART" id="SM00530">
    <property type="entry name" value="HTH_XRE"/>
    <property type="match status" value="1"/>
</dbReference>
<dbReference type="Proteomes" id="UP000663801">
    <property type="component" value="Unassembled WGS sequence"/>
</dbReference>
<dbReference type="InterPro" id="IPR001387">
    <property type="entry name" value="Cro/C1-type_HTH"/>
</dbReference>
<dbReference type="CDD" id="cd00093">
    <property type="entry name" value="HTH_XRE"/>
    <property type="match status" value="1"/>
</dbReference>
<dbReference type="GO" id="GO:0003677">
    <property type="term" value="F:DNA binding"/>
    <property type="evidence" value="ECO:0007669"/>
    <property type="project" value="InterPro"/>
</dbReference>
<organism evidence="3 4">
    <name type="scientific">Nakamurella flavida</name>
    <dbReference type="NCBI Taxonomy" id="363630"/>
    <lineage>
        <taxon>Bacteria</taxon>
        <taxon>Bacillati</taxon>
        <taxon>Actinomycetota</taxon>
        <taxon>Actinomycetes</taxon>
        <taxon>Nakamurellales</taxon>
        <taxon>Nakamurellaceae</taxon>
        <taxon>Nakamurella</taxon>
    </lineage>
</organism>
<dbReference type="Gene3D" id="1.10.260.40">
    <property type="entry name" value="lambda repressor-like DNA-binding domains"/>
    <property type="match status" value="1"/>
</dbReference>
<evidence type="ECO:0000313" key="3">
    <source>
        <dbReference type="EMBL" id="MBM9477993.1"/>
    </source>
</evidence>
<feature type="domain" description="HTH cro/C1-type" evidence="2">
    <location>
        <begin position="21"/>
        <end position="77"/>
    </location>
</feature>
<sequence>MSQAYDAHTQELFAAAVCRALRESRRRQKLTQADVAQRTGGLVSKAALANYETGHRSLRIDVLWVIARALGEDLGGLLNMAERGIGRWQSTAGTGSVTVDIDEVMEAEDPRLAPVRRWFELRSGGGSASAMTLDDGAILALAALMNVSPAECREILVGTAAEAGGAPVPLPEQDSGPVAGRHGDDVAERTGFRGEPAAI</sequence>
<protein>
    <submittedName>
        <fullName evidence="3">Helix-turn-helix transcriptional regulator</fullName>
    </submittedName>
</protein>
<dbReference type="RefSeq" id="WP_205258111.1">
    <property type="nucleotide sequence ID" value="NZ_BAAAPV010000002.1"/>
</dbReference>
<evidence type="ECO:0000256" key="1">
    <source>
        <dbReference type="SAM" id="MobiDB-lite"/>
    </source>
</evidence>
<dbReference type="SUPFAM" id="SSF47413">
    <property type="entry name" value="lambda repressor-like DNA-binding domains"/>
    <property type="match status" value="1"/>
</dbReference>
<dbReference type="PROSITE" id="PS50943">
    <property type="entry name" value="HTH_CROC1"/>
    <property type="match status" value="1"/>
</dbReference>
<feature type="compositionally biased region" description="Basic and acidic residues" evidence="1">
    <location>
        <begin position="181"/>
        <end position="192"/>
    </location>
</feature>
<gene>
    <name evidence="3" type="ORF">JL107_16205</name>
</gene>
<proteinExistence type="predicted"/>
<evidence type="ECO:0000313" key="4">
    <source>
        <dbReference type="Proteomes" id="UP000663801"/>
    </source>
</evidence>
<keyword evidence="4" id="KW-1185">Reference proteome</keyword>
<dbReference type="EMBL" id="JAERWL010000014">
    <property type="protein sequence ID" value="MBM9477993.1"/>
    <property type="molecule type" value="Genomic_DNA"/>
</dbReference>
<accession>A0A938YNI7</accession>
<evidence type="ECO:0000259" key="2">
    <source>
        <dbReference type="PROSITE" id="PS50943"/>
    </source>
</evidence>
<reference evidence="3" key="1">
    <citation type="submission" date="2021-01" db="EMBL/GenBank/DDBJ databases">
        <title>KCTC 19127 draft genome.</title>
        <authorList>
            <person name="An D."/>
        </authorList>
    </citation>
    <scope>NUCLEOTIDE SEQUENCE</scope>
    <source>
        <strain evidence="3">KCTC 19127</strain>
    </source>
</reference>
<name>A0A938YNI7_9ACTN</name>
<dbReference type="AlphaFoldDB" id="A0A938YNI7"/>
<comment type="caution">
    <text evidence="3">The sequence shown here is derived from an EMBL/GenBank/DDBJ whole genome shotgun (WGS) entry which is preliminary data.</text>
</comment>
<dbReference type="InterPro" id="IPR010982">
    <property type="entry name" value="Lambda_DNA-bd_dom_sf"/>
</dbReference>